<keyword evidence="3" id="KW-1185">Reference proteome</keyword>
<dbReference type="InterPro" id="IPR040636">
    <property type="entry name" value="PatG_C"/>
</dbReference>
<dbReference type="EMBL" id="WMBQ01000001">
    <property type="protein sequence ID" value="MTD94427.1"/>
    <property type="molecule type" value="Genomic_DNA"/>
</dbReference>
<protein>
    <recommendedName>
        <fullName evidence="1">PatG C-terminal domain-containing protein</fullName>
    </recommendedName>
</protein>
<dbReference type="Pfam" id="PF18065">
    <property type="entry name" value="PatG_C"/>
    <property type="match status" value="1"/>
</dbReference>
<sequence>MAQAIGSAVVKDKLDPSVLKKAFSDPKSQYIGRQMCWVLSAETVDLLIVKPNCATELGWLLETLRDEGNTRDIDVVIGHMGPRASISACNGAMLPVVAPAQLYSFQAEAFARQLARPPSIEPAKFAELATRAVTMIIGSVRNSGSSDEHRALNYLATRSAELHALAAQMLADDFVLAAARGGYSDLSAGRRIIETSFTFKSRKTPNEQQFSALVDVTDLFPFLISQLGPHVQRH</sequence>
<evidence type="ECO:0000313" key="2">
    <source>
        <dbReference type="EMBL" id="MTD94427.1"/>
    </source>
</evidence>
<reference evidence="2 3" key="1">
    <citation type="submission" date="2019-11" db="EMBL/GenBank/DDBJ databases">
        <title>Identification of a novel strain.</title>
        <authorList>
            <person name="Xu Q."/>
            <person name="Wang G."/>
        </authorList>
    </citation>
    <scope>NUCLEOTIDE SEQUENCE [LARGE SCALE GENOMIC DNA]</scope>
    <source>
        <strain evidence="3">xq</strain>
    </source>
</reference>
<dbReference type="AlphaFoldDB" id="A0A6I3KL14"/>
<comment type="caution">
    <text evidence="2">The sequence shown here is derived from an EMBL/GenBank/DDBJ whole genome shotgun (WGS) entry which is preliminary data.</text>
</comment>
<organism evidence="2 3">
    <name type="scientific">Hyphomicrobium album</name>
    <dbReference type="NCBI Taxonomy" id="2665159"/>
    <lineage>
        <taxon>Bacteria</taxon>
        <taxon>Pseudomonadati</taxon>
        <taxon>Pseudomonadota</taxon>
        <taxon>Alphaproteobacteria</taxon>
        <taxon>Hyphomicrobiales</taxon>
        <taxon>Hyphomicrobiaceae</taxon>
        <taxon>Hyphomicrobium</taxon>
    </lineage>
</organism>
<accession>A0A6I3KL14</accession>
<evidence type="ECO:0000259" key="1">
    <source>
        <dbReference type="Pfam" id="PF18065"/>
    </source>
</evidence>
<evidence type="ECO:0000313" key="3">
    <source>
        <dbReference type="Proteomes" id="UP000440694"/>
    </source>
</evidence>
<gene>
    <name evidence="2" type="ORF">GIW81_08780</name>
</gene>
<proteinExistence type="predicted"/>
<dbReference type="Proteomes" id="UP000440694">
    <property type="component" value="Unassembled WGS sequence"/>
</dbReference>
<feature type="domain" description="PatG C-terminal" evidence="1">
    <location>
        <begin position="125"/>
        <end position="227"/>
    </location>
</feature>
<name>A0A6I3KL14_9HYPH</name>